<dbReference type="PIRSF" id="PIRSF015578">
    <property type="entry name" value="Myoinos-ppht_syn"/>
    <property type="match status" value="1"/>
</dbReference>
<comment type="caution">
    <text evidence="3">The sequence shown here is derived from an EMBL/GenBank/DDBJ whole genome shotgun (WGS) entry which is preliminary data.</text>
</comment>
<evidence type="ECO:0000313" key="3">
    <source>
        <dbReference type="EMBL" id="RKQ88280.1"/>
    </source>
</evidence>
<name>A0A660L9R5_9ACTN</name>
<evidence type="ECO:0000259" key="2">
    <source>
        <dbReference type="Pfam" id="PF01658"/>
    </source>
</evidence>
<dbReference type="Pfam" id="PF07994">
    <property type="entry name" value="NAD_binding_5"/>
    <property type="match status" value="1"/>
</dbReference>
<feature type="domain" description="Myo-inositol-1-phosphate synthase GAPDH-like" evidence="2">
    <location>
        <begin position="222"/>
        <end position="326"/>
    </location>
</feature>
<proteinExistence type="inferred from homology"/>
<gene>
    <name evidence="3" type="ORF">C8N24_6322</name>
</gene>
<dbReference type="GO" id="GO:0008654">
    <property type="term" value="P:phospholipid biosynthetic process"/>
    <property type="evidence" value="ECO:0007669"/>
    <property type="project" value="InterPro"/>
</dbReference>
<dbReference type="SUPFAM" id="SSF51735">
    <property type="entry name" value="NAD(P)-binding Rossmann-fold domains"/>
    <property type="match status" value="1"/>
</dbReference>
<dbReference type="InterPro" id="IPR002587">
    <property type="entry name" value="Myo-inos-1-P_Synthase"/>
</dbReference>
<organism evidence="3 4">
    <name type="scientific">Solirubrobacter pauli</name>
    <dbReference type="NCBI Taxonomy" id="166793"/>
    <lineage>
        <taxon>Bacteria</taxon>
        <taxon>Bacillati</taxon>
        <taxon>Actinomycetota</taxon>
        <taxon>Thermoleophilia</taxon>
        <taxon>Solirubrobacterales</taxon>
        <taxon>Solirubrobacteraceae</taxon>
        <taxon>Solirubrobacter</taxon>
    </lineage>
</organism>
<evidence type="ECO:0000313" key="4">
    <source>
        <dbReference type="Proteomes" id="UP000278962"/>
    </source>
</evidence>
<dbReference type="EMBL" id="RBIL01000002">
    <property type="protein sequence ID" value="RKQ88280.1"/>
    <property type="molecule type" value="Genomic_DNA"/>
</dbReference>
<dbReference type="InterPro" id="IPR036291">
    <property type="entry name" value="NAD(P)-bd_dom_sf"/>
</dbReference>
<dbReference type="GO" id="GO:0004512">
    <property type="term" value="F:inositol-3-phosphate synthase activity"/>
    <property type="evidence" value="ECO:0007669"/>
    <property type="project" value="InterPro"/>
</dbReference>
<dbReference type="OrthoDB" id="729130at2"/>
<dbReference type="GO" id="GO:0006021">
    <property type="term" value="P:inositol biosynthetic process"/>
    <property type="evidence" value="ECO:0007669"/>
    <property type="project" value="InterPro"/>
</dbReference>
<dbReference type="SUPFAM" id="SSF55347">
    <property type="entry name" value="Glyceraldehyde-3-phosphate dehydrogenase-like, C-terminal domain"/>
    <property type="match status" value="1"/>
</dbReference>
<protein>
    <submittedName>
        <fullName evidence="3">Myo-inositol-1-phosphate synthase</fullName>
    </submittedName>
</protein>
<dbReference type="PANTHER" id="PTHR11510">
    <property type="entry name" value="MYO-INOSITOL-1 PHOSPHATE SYNTHASE"/>
    <property type="match status" value="1"/>
</dbReference>
<dbReference type="InterPro" id="IPR013021">
    <property type="entry name" value="Myo-inos-1-P_Synthase_GAPDH"/>
</dbReference>
<accession>A0A660L9R5</accession>
<dbReference type="Gene3D" id="3.40.50.720">
    <property type="entry name" value="NAD(P)-binding Rossmann-like Domain"/>
    <property type="match status" value="1"/>
</dbReference>
<dbReference type="RefSeq" id="WP_121257654.1">
    <property type="nucleotide sequence ID" value="NZ_RBIL01000002.1"/>
</dbReference>
<reference evidence="3 4" key="1">
    <citation type="submission" date="2018-10" db="EMBL/GenBank/DDBJ databases">
        <title>Genomic Encyclopedia of Archaeal and Bacterial Type Strains, Phase II (KMG-II): from individual species to whole genera.</title>
        <authorList>
            <person name="Goeker M."/>
        </authorList>
    </citation>
    <scope>NUCLEOTIDE SEQUENCE [LARGE SCALE GENOMIC DNA]</scope>
    <source>
        <strain evidence="3 4">DSM 14954</strain>
    </source>
</reference>
<dbReference type="Gene3D" id="3.30.360.10">
    <property type="entry name" value="Dihydrodipicolinate Reductase, domain 2"/>
    <property type="match status" value="1"/>
</dbReference>
<sequence>MSTDRRVGVWLVGGRGSVATTALTGAAAVAAGLTEPTGMVTMRPPFTEAGMPELGDLVFGGHDVVETPLALRAAKLVDDGVLPHGLPNALGAAIEAAESEQRPGITGHEARTEPRAALGRIVSDLSSFKTRNDLQRLVVVNVSSTEAPVEPHPAHADPALLMDALDRGLAVLPPSALYALAAIEVGAAFVDFTPSVGARLPAIEALAEAHEVPLAGSDGKTGETFMKSVLAPALGTRNLKVRSWAGYNILGGGDGAALADPERAQSKLDSKGKLLEDILGYPVEAPIRIEDVKDMGEWKTAWDHVVFEGFMGVRMKLQFTWEGCDSTLAAPLLLDLIRLLALALERGERGTLSSLAFFFKDPAGSTEHALHTQYDMLERWVLQRVVA</sequence>
<dbReference type="Pfam" id="PF01658">
    <property type="entry name" value="Inos-1-P_synth"/>
    <property type="match status" value="1"/>
</dbReference>
<comment type="similarity">
    <text evidence="1">Belongs to the myo-inositol 1-phosphate synthase family.</text>
</comment>
<evidence type="ECO:0000256" key="1">
    <source>
        <dbReference type="ARBA" id="ARBA00010813"/>
    </source>
</evidence>
<dbReference type="Proteomes" id="UP000278962">
    <property type="component" value="Unassembled WGS sequence"/>
</dbReference>
<keyword evidence="4" id="KW-1185">Reference proteome</keyword>
<dbReference type="AlphaFoldDB" id="A0A660L9R5"/>